<accession>A0ABV3A822</accession>
<feature type="transmembrane region" description="Helical" evidence="1">
    <location>
        <begin position="104"/>
        <end position="121"/>
    </location>
</feature>
<evidence type="ECO:0000313" key="3">
    <source>
        <dbReference type="EMBL" id="MEU5707770.1"/>
    </source>
</evidence>
<gene>
    <name evidence="3" type="ORF">AB0H04_12955</name>
</gene>
<comment type="caution">
    <text evidence="3">The sequence shown here is derived from an EMBL/GenBank/DDBJ whole genome shotgun (WGS) entry which is preliminary data.</text>
</comment>
<dbReference type="RefSeq" id="WP_234339604.1">
    <property type="nucleotide sequence ID" value="NZ_JBEXDP010000018.1"/>
</dbReference>
<name>A0ABV3A822_9ACTN</name>
<sequence>MTALHRKAAGMTTVPNRRQQGLGGLGGSETIDDASKLAGIMLMVSGPLSILMGAAGIAHDTLFAASRYAYRFDITSWGWIHLVIGVALVMAGLGVLAGRSWGRGAGVAVAAISLITQFMFVPYYPLWAIPVMTLDLLILFALTRVHIETRGGR</sequence>
<feature type="transmembrane region" description="Helical" evidence="1">
    <location>
        <begin position="78"/>
        <end position="97"/>
    </location>
</feature>
<dbReference type="InterPro" id="IPR055568">
    <property type="entry name" value="DUF7144"/>
</dbReference>
<keyword evidence="1" id="KW-1133">Transmembrane helix</keyword>
<evidence type="ECO:0000259" key="2">
    <source>
        <dbReference type="Pfam" id="PF23636"/>
    </source>
</evidence>
<keyword evidence="4" id="KW-1185">Reference proteome</keyword>
<feature type="domain" description="DUF7144" evidence="2">
    <location>
        <begin position="37"/>
        <end position="144"/>
    </location>
</feature>
<evidence type="ECO:0000256" key="1">
    <source>
        <dbReference type="SAM" id="Phobius"/>
    </source>
</evidence>
<feature type="transmembrane region" description="Helical" evidence="1">
    <location>
        <begin position="127"/>
        <end position="147"/>
    </location>
</feature>
<evidence type="ECO:0000313" key="4">
    <source>
        <dbReference type="Proteomes" id="UP001551011"/>
    </source>
</evidence>
<dbReference type="Proteomes" id="UP001551011">
    <property type="component" value="Unassembled WGS sequence"/>
</dbReference>
<proteinExistence type="predicted"/>
<protein>
    <recommendedName>
        <fullName evidence="2">DUF7144 domain-containing protein</fullName>
    </recommendedName>
</protein>
<keyword evidence="1" id="KW-0472">Membrane</keyword>
<dbReference type="EMBL" id="JBFAEG010000008">
    <property type="protein sequence ID" value="MEU5707770.1"/>
    <property type="molecule type" value="Genomic_DNA"/>
</dbReference>
<organism evidence="3 4">
    <name type="scientific">Streptomyces flaveolus</name>
    <dbReference type="NCBI Taxonomy" id="67297"/>
    <lineage>
        <taxon>Bacteria</taxon>
        <taxon>Bacillati</taxon>
        <taxon>Actinomycetota</taxon>
        <taxon>Actinomycetes</taxon>
        <taxon>Kitasatosporales</taxon>
        <taxon>Streptomycetaceae</taxon>
        <taxon>Streptomyces</taxon>
    </lineage>
</organism>
<dbReference type="Pfam" id="PF23636">
    <property type="entry name" value="DUF7144"/>
    <property type="match status" value="1"/>
</dbReference>
<feature type="transmembrane region" description="Helical" evidence="1">
    <location>
        <begin position="37"/>
        <end position="58"/>
    </location>
</feature>
<keyword evidence="1" id="KW-0812">Transmembrane</keyword>
<reference evidence="3 4" key="1">
    <citation type="submission" date="2024-06" db="EMBL/GenBank/DDBJ databases">
        <title>The Natural Products Discovery Center: Release of the First 8490 Sequenced Strains for Exploring Actinobacteria Biosynthetic Diversity.</title>
        <authorList>
            <person name="Kalkreuter E."/>
            <person name="Kautsar S.A."/>
            <person name="Yang D."/>
            <person name="Bader C.D."/>
            <person name="Teijaro C.N."/>
            <person name="Fluegel L."/>
            <person name="Davis C.M."/>
            <person name="Simpson J.R."/>
            <person name="Lauterbach L."/>
            <person name="Steele A.D."/>
            <person name="Gui C."/>
            <person name="Meng S."/>
            <person name="Li G."/>
            <person name="Viehrig K."/>
            <person name="Ye F."/>
            <person name="Su P."/>
            <person name="Kiefer A.F."/>
            <person name="Nichols A."/>
            <person name="Cepeda A.J."/>
            <person name="Yan W."/>
            <person name="Fan B."/>
            <person name="Jiang Y."/>
            <person name="Adhikari A."/>
            <person name="Zheng C.-J."/>
            <person name="Schuster L."/>
            <person name="Cowan T.M."/>
            <person name="Smanski M.J."/>
            <person name="Chevrette M.G."/>
            <person name="De Carvalho L.P.S."/>
            <person name="Shen B."/>
        </authorList>
    </citation>
    <scope>NUCLEOTIDE SEQUENCE [LARGE SCALE GENOMIC DNA]</scope>
    <source>
        <strain evidence="3 4">NPDC020594</strain>
    </source>
</reference>